<evidence type="ECO:0000256" key="1">
    <source>
        <dbReference type="SAM" id="MobiDB-lite"/>
    </source>
</evidence>
<evidence type="ECO:0000313" key="2">
    <source>
        <dbReference type="EMBL" id="KAH7948652.1"/>
    </source>
</evidence>
<feature type="compositionally biased region" description="Basic and acidic residues" evidence="1">
    <location>
        <begin position="195"/>
        <end position="215"/>
    </location>
</feature>
<organism evidence="2 3">
    <name type="scientific">Rhipicephalus microplus</name>
    <name type="common">Cattle tick</name>
    <name type="synonym">Boophilus microplus</name>
    <dbReference type="NCBI Taxonomy" id="6941"/>
    <lineage>
        <taxon>Eukaryota</taxon>
        <taxon>Metazoa</taxon>
        <taxon>Ecdysozoa</taxon>
        <taxon>Arthropoda</taxon>
        <taxon>Chelicerata</taxon>
        <taxon>Arachnida</taxon>
        <taxon>Acari</taxon>
        <taxon>Parasitiformes</taxon>
        <taxon>Ixodida</taxon>
        <taxon>Ixodoidea</taxon>
        <taxon>Ixodidae</taxon>
        <taxon>Rhipicephalinae</taxon>
        <taxon>Rhipicephalus</taxon>
        <taxon>Boophilus</taxon>
    </lineage>
</organism>
<dbReference type="EMBL" id="JABSTU010005128">
    <property type="protein sequence ID" value="KAH7948652.1"/>
    <property type="molecule type" value="Genomic_DNA"/>
</dbReference>
<feature type="region of interest" description="Disordered" evidence="1">
    <location>
        <begin position="175"/>
        <end position="215"/>
    </location>
</feature>
<dbReference type="AlphaFoldDB" id="A0A9J6CXD8"/>
<proteinExistence type="predicted"/>
<protein>
    <submittedName>
        <fullName evidence="2">Uncharacterized protein</fullName>
    </submittedName>
</protein>
<reference evidence="2" key="1">
    <citation type="journal article" date="2020" name="Cell">
        <title>Large-Scale Comparative Analyses of Tick Genomes Elucidate Their Genetic Diversity and Vector Capacities.</title>
        <authorList>
            <consortium name="Tick Genome and Microbiome Consortium (TIGMIC)"/>
            <person name="Jia N."/>
            <person name="Wang J."/>
            <person name="Shi W."/>
            <person name="Du L."/>
            <person name="Sun Y."/>
            <person name="Zhan W."/>
            <person name="Jiang J.F."/>
            <person name="Wang Q."/>
            <person name="Zhang B."/>
            <person name="Ji P."/>
            <person name="Bell-Sakyi L."/>
            <person name="Cui X.M."/>
            <person name="Yuan T.T."/>
            <person name="Jiang B.G."/>
            <person name="Yang W.F."/>
            <person name="Lam T.T."/>
            <person name="Chang Q.C."/>
            <person name="Ding S.J."/>
            <person name="Wang X.J."/>
            <person name="Zhu J.G."/>
            <person name="Ruan X.D."/>
            <person name="Zhao L."/>
            <person name="Wei J.T."/>
            <person name="Ye R.Z."/>
            <person name="Que T.C."/>
            <person name="Du C.H."/>
            <person name="Zhou Y.H."/>
            <person name="Cheng J.X."/>
            <person name="Dai P.F."/>
            <person name="Guo W.B."/>
            <person name="Han X.H."/>
            <person name="Huang E.J."/>
            <person name="Li L.F."/>
            <person name="Wei W."/>
            <person name="Gao Y.C."/>
            <person name="Liu J.Z."/>
            <person name="Shao H.Z."/>
            <person name="Wang X."/>
            <person name="Wang C.C."/>
            <person name="Yang T.C."/>
            <person name="Huo Q.B."/>
            <person name="Li W."/>
            <person name="Chen H.Y."/>
            <person name="Chen S.E."/>
            <person name="Zhou L.G."/>
            <person name="Ni X.B."/>
            <person name="Tian J.H."/>
            <person name="Sheng Y."/>
            <person name="Liu T."/>
            <person name="Pan Y.S."/>
            <person name="Xia L.Y."/>
            <person name="Li J."/>
            <person name="Zhao F."/>
            <person name="Cao W.C."/>
        </authorList>
    </citation>
    <scope>NUCLEOTIDE SEQUENCE</scope>
    <source>
        <strain evidence="2">Rmic-2018</strain>
    </source>
</reference>
<comment type="caution">
    <text evidence="2">The sequence shown here is derived from an EMBL/GenBank/DDBJ whole genome shotgun (WGS) entry which is preliminary data.</text>
</comment>
<reference evidence="2" key="2">
    <citation type="submission" date="2021-09" db="EMBL/GenBank/DDBJ databases">
        <authorList>
            <person name="Jia N."/>
            <person name="Wang J."/>
            <person name="Shi W."/>
            <person name="Du L."/>
            <person name="Sun Y."/>
            <person name="Zhan W."/>
            <person name="Jiang J."/>
            <person name="Wang Q."/>
            <person name="Zhang B."/>
            <person name="Ji P."/>
            <person name="Sakyi L.B."/>
            <person name="Cui X."/>
            <person name="Yuan T."/>
            <person name="Jiang B."/>
            <person name="Yang W."/>
            <person name="Lam T.T.-Y."/>
            <person name="Chang Q."/>
            <person name="Ding S."/>
            <person name="Wang X."/>
            <person name="Zhu J."/>
            <person name="Ruan X."/>
            <person name="Zhao L."/>
            <person name="Wei J."/>
            <person name="Que T."/>
            <person name="Du C."/>
            <person name="Cheng J."/>
            <person name="Dai P."/>
            <person name="Han X."/>
            <person name="Huang E."/>
            <person name="Gao Y."/>
            <person name="Liu J."/>
            <person name="Shao H."/>
            <person name="Ye R."/>
            <person name="Li L."/>
            <person name="Wei W."/>
            <person name="Wang X."/>
            <person name="Wang C."/>
            <person name="Huo Q."/>
            <person name="Li W."/>
            <person name="Guo W."/>
            <person name="Chen H."/>
            <person name="Chen S."/>
            <person name="Zhou L."/>
            <person name="Zhou L."/>
            <person name="Ni X."/>
            <person name="Tian J."/>
            <person name="Zhou Y."/>
            <person name="Sheng Y."/>
            <person name="Liu T."/>
            <person name="Pan Y."/>
            <person name="Xia L."/>
            <person name="Li J."/>
            <person name="Zhao F."/>
            <person name="Cao W."/>
        </authorList>
    </citation>
    <scope>NUCLEOTIDE SEQUENCE</scope>
    <source>
        <strain evidence="2">Rmic-2018</strain>
        <tissue evidence="2">Larvae</tissue>
    </source>
</reference>
<gene>
    <name evidence="2" type="ORF">HPB51_028418</name>
</gene>
<keyword evidence="3" id="KW-1185">Reference proteome</keyword>
<dbReference type="Proteomes" id="UP000821866">
    <property type="component" value="Unassembled WGS sequence"/>
</dbReference>
<accession>A0A9J6CXD8</accession>
<evidence type="ECO:0000313" key="3">
    <source>
        <dbReference type="Proteomes" id="UP000821866"/>
    </source>
</evidence>
<sequence length="215" mass="23579">MPEFVSGPWACPDAKSSPVLDLDQLENPAGEATFAVGLLLLQLGLEPTSTTKTRCIGISGLRGAWGGFVQSECLTGDGAGEMDPWSNARQTFCLPDLSLPLLVCHLGVDRSRINSVDSEERVVGGRWWGAPFVPLTRMGPRAEYGRNVSVDEVPLLADFLKLRVWYPDVGGHHTPQNEGRSLVVRHPTQNTAGVRPEEIIRRGGRSREEQPTKRR</sequence>
<name>A0A9J6CXD8_RHIMP</name>